<dbReference type="InterPro" id="IPR013083">
    <property type="entry name" value="Znf_RING/FYVE/PHD"/>
</dbReference>
<dbReference type="GO" id="GO:0016740">
    <property type="term" value="F:transferase activity"/>
    <property type="evidence" value="ECO:0007669"/>
    <property type="project" value="UniProtKB-KW"/>
</dbReference>
<evidence type="ECO:0000256" key="9">
    <source>
        <dbReference type="ARBA" id="ARBA00023136"/>
    </source>
</evidence>
<dbReference type="PROSITE" id="PS51292">
    <property type="entry name" value="ZF_RING_CH"/>
    <property type="match status" value="1"/>
</dbReference>
<dbReference type="STRING" id="312017.I7MAU6"/>
<dbReference type="SMART" id="SM00744">
    <property type="entry name" value="RINGv"/>
    <property type="match status" value="1"/>
</dbReference>
<keyword evidence="9 10" id="KW-0472">Membrane</keyword>
<proteinExistence type="predicted"/>
<keyword evidence="8 10" id="KW-1133">Transmembrane helix</keyword>
<evidence type="ECO:0000256" key="8">
    <source>
        <dbReference type="ARBA" id="ARBA00022989"/>
    </source>
</evidence>
<dbReference type="GeneID" id="7833373"/>
<feature type="non-terminal residue" evidence="12">
    <location>
        <position position="1"/>
    </location>
</feature>
<dbReference type="PANTHER" id="PTHR46065:SF3">
    <property type="entry name" value="FI20425P1"/>
    <property type="match status" value="1"/>
</dbReference>
<evidence type="ECO:0000256" key="10">
    <source>
        <dbReference type="SAM" id="Phobius"/>
    </source>
</evidence>
<dbReference type="EMBL" id="GG662308">
    <property type="protein sequence ID" value="EAS06169.2"/>
    <property type="molecule type" value="Genomic_DNA"/>
</dbReference>
<dbReference type="InParanoid" id="I7MAU6"/>
<comment type="subcellular location">
    <subcellularLocation>
        <location evidence="1">Membrane</location>
        <topology evidence="1">Multi-pass membrane protein</topology>
    </subcellularLocation>
</comment>
<evidence type="ECO:0000256" key="1">
    <source>
        <dbReference type="ARBA" id="ARBA00004141"/>
    </source>
</evidence>
<keyword evidence="3 10" id="KW-0812">Transmembrane</keyword>
<keyword evidence="13" id="KW-1185">Reference proteome</keyword>
<keyword evidence="5" id="KW-0863">Zinc-finger</keyword>
<dbReference type="GO" id="GO:0016020">
    <property type="term" value="C:membrane"/>
    <property type="evidence" value="ECO:0007669"/>
    <property type="project" value="UniProtKB-SubCell"/>
</dbReference>
<name>I7MAU6_TETTS</name>
<dbReference type="OrthoDB" id="264354at2759"/>
<reference evidence="13" key="1">
    <citation type="journal article" date="2006" name="PLoS Biol.">
        <title>Macronuclear genome sequence of the ciliate Tetrahymena thermophila, a model eukaryote.</title>
        <authorList>
            <person name="Eisen J.A."/>
            <person name="Coyne R.S."/>
            <person name="Wu M."/>
            <person name="Wu D."/>
            <person name="Thiagarajan M."/>
            <person name="Wortman J.R."/>
            <person name="Badger J.H."/>
            <person name="Ren Q."/>
            <person name="Amedeo P."/>
            <person name="Jones K.M."/>
            <person name="Tallon L.J."/>
            <person name="Delcher A.L."/>
            <person name="Salzberg S.L."/>
            <person name="Silva J.C."/>
            <person name="Haas B.J."/>
            <person name="Majoros W.H."/>
            <person name="Farzad M."/>
            <person name="Carlton J.M."/>
            <person name="Smith R.K. Jr."/>
            <person name="Garg J."/>
            <person name="Pearlman R.E."/>
            <person name="Karrer K.M."/>
            <person name="Sun L."/>
            <person name="Manning G."/>
            <person name="Elde N.C."/>
            <person name="Turkewitz A.P."/>
            <person name="Asai D.J."/>
            <person name="Wilkes D.E."/>
            <person name="Wang Y."/>
            <person name="Cai H."/>
            <person name="Collins K."/>
            <person name="Stewart B.A."/>
            <person name="Lee S.R."/>
            <person name="Wilamowska K."/>
            <person name="Weinberg Z."/>
            <person name="Ruzzo W.L."/>
            <person name="Wloga D."/>
            <person name="Gaertig J."/>
            <person name="Frankel J."/>
            <person name="Tsao C.-C."/>
            <person name="Gorovsky M.A."/>
            <person name="Keeling P.J."/>
            <person name="Waller R.F."/>
            <person name="Patron N.J."/>
            <person name="Cherry J.M."/>
            <person name="Stover N.A."/>
            <person name="Krieger C.J."/>
            <person name="del Toro C."/>
            <person name="Ryder H.F."/>
            <person name="Williamson S.C."/>
            <person name="Barbeau R.A."/>
            <person name="Hamilton E.P."/>
            <person name="Orias E."/>
        </authorList>
    </citation>
    <scope>NUCLEOTIDE SEQUENCE [LARGE SCALE GENOMIC DNA]</scope>
    <source>
        <strain evidence="13">SB210</strain>
    </source>
</reference>
<evidence type="ECO:0000313" key="13">
    <source>
        <dbReference type="Proteomes" id="UP000009168"/>
    </source>
</evidence>
<protein>
    <submittedName>
        <fullName evidence="12">RING-variant domain protein</fullName>
    </submittedName>
</protein>
<accession>I7MAU6</accession>
<gene>
    <name evidence="12" type="ORF">TTHERM_00670930</name>
</gene>
<dbReference type="Gene3D" id="3.30.40.10">
    <property type="entry name" value="Zinc/RING finger domain, C3HC4 (zinc finger)"/>
    <property type="match status" value="1"/>
</dbReference>
<dbReference type="Proteomes" id="UP000009168">
    <property type="component" value="Unassembled WGS sequence"/>
</dbReference>
<evidence type="ECO:0000256" key="5">
    <source>
        <dbReference type="ARBA" id="ARBA00022771"/>
    </source>
</evidence>
<dbReference type="AlphaFoldDB" id="I7MAU6"/>
<evidence type="ECO:0000313" key="12">
    <source>
        <dbReference type="EMBL" id="EAS06169.2"/>
    </source>
</evidence>
<keyword evidence="7" id="KW-0862">Zinc</keyword>
<evidence type="ECO:0000259" key="11">
    <source>
        <dbReference type="PROSITE" id="PS51292"/>
    </source>
</evidence>
<feature type="transmembrane region" description="Helical" evidence="10">
    <location>
        <begin position="230"/>
        <end position="251"/>
    </location>
</feature>
<feature type="transmembrane region" description="Helical" evidence="10">
    <location>
        <begin position="189"/>
        <end position="218"/>
    </location>
</feature>
<dbReference type="KEGG" id="tet:TTHERM_00670930"/>
<dbReference type="Pfam" id="PF12906">
    <property type="entry name" value="RINGv"/>
    <property type="match status" value="1"/>
</dbReference>
<dbReference type="GO" id="GO:0008270">
    <property type="term" value="F:zinc ion binding"/>
    <property type="evidence" value="ECO:0007669"/>
    <property type="project" value="UniProtKB-KW"/>
</dbReference>
<sequence>YQVQIENQVMNNIEIDENEETKEQIEIQQNPNSMIHYAQQLGNLDETNQISQIQQNNQNEISFNGFKIYYNDPSEVINILEQRKQAQEQQLNSQHQNDASQNKIIERICKVCFEGESVVQEKGELIYPCLCSGSCQYIHEQCLKTWIVSRGQNIFLAKCEICNYKYQIKCEQKKKLNLRYSLKQNQTGAIITIIFTTFFVISFGMLILFIIDIALTIASSNQAIINYDETLKFVALFIIFVFASGFFIGMIQSFKENCLFEHVVKWQIFNYDKNQLNEENQNQDDKNQTENNIQNQLNLIGENLPQQIQVSQQNNFDNSVYHRQETYSNLHNQHNGPVANQNTSYQQNDNFYQQQQQPQNIDSDQVSQWINYLRSKQITPAAFRENSQNDIAGDLNSAERLKMLELFGYQQANKQQQNDNIFIRDDKVNDEESKPRQISLNSKLQQIQNQNEIIQEKQFQESNFLPQKKSIDILSLQKQQYFDFNKTQQNQNCLDFHDQSIFQKKCKSTHVISINKINNNINYRDINNRSQLSYQQDENNTKAKTHFQFLQSGNYSQSIDYLRAQVIPPQFLTDQKKPNQYIDVILQCNE</sequence>
<keyword evidence="4" id="KW-0479">Metal-binding</keyword>
<evidence type="ECO:0000256" key="6">
    <source>
        <dbReference type="ARBA" id="ARBA00022786"/>
    </source>
</evidence>
<keyword evidence="6" id="KW-0833">Ubl conjugation pathway</keyword>
<dbReference type="SUPFAM" id="SSF57850">
    <property type="entry name" value="RING/U-box"/>
    <property type="match status" value="1"/>
</dbReference>
<dbReference type="PANTHER" id="PTHR46065">
    <property type="entry name" value="E3 UBIQUITIN-PROTEIN LIGASE MARCH 2/3 FAMILY MEMBER"/>
    <property type="match status" value="1"/>
</dbReference>
<evidence type="ECO:0000256" key="2">
    <source>
        <dbReference type="ARBA" id="ARBA00022679"/>
    </source>
</evidence>
<evidence type="ECO:0000256" key="3">
    <source>
        <dbReference type="ARBA" id="ARBA00022692"/>
    </source>
</evidence>
<dbReference type="RefSeq" id="XP_001026414.2">
    <property type="nucleotide sequence ID" value="XM_001026414.3"/>
</dbReference>
<dbReference type="InterPro" id="IPR011016">
    <property type="entry name" value="Znf_RING-CH"/>
</dbReference>
<organism evidence="12 13">
    <name type="scientific">Tetrahymena thermophila (strain SB210)</name>
    <dbReference type="NCBI Taxonomy" id="312017"/>
    <lineage>
        <taxon>Eukaryota</taxon>
        <taxon>Sar</taxon>
        <taxon>Alveolata</taxon>
        <taxon>Ciliophora</taxon>
        <taxon>Intramacronucleata</taxon>
        <taxon>Oligohymenophorea</taxon>
        <taxon>Hymenostomatida</taxon>
        <taxon>Tetrahymenina</taxon>
        <taxon>Tetrahymenidae</taxon>
        <taxon>Tetrahymena</taxon>
    </lineage>
</organism>
<feature type="domain" description="RING-CH-type" evidence="11">
    <location>
        <begin position="101"/>
        <end position="169"/>
    </location>
</feature>
<evidence type="ECO:0000256" key="4">
    <source>
        <dbReference type="ARBA" id="ARBA00022723"/>
    </source>
</evidence>
<dbReference type="CDD" id="cd16495">
    <property type="entry name" value="RING_CH-C4HC3_MARCH"/>
    <property type="match status" value="1"/>
</dbReference>
<evidence type="ECO:0000256" key="7">
    <source>
        <dbReference type="ARBA" id="ARBA00022833"/>
    </source>
</evidence>
<keyword evidence="2" id="KW-0808">Transferase</keyword>